<evidence type="ECO:0000259" key="1">
    <source>
        <dbReference type="PROSITE" id="PS50887"/>
    </source>
</evidence>
<sequence length="315" mass="36348">MMIAPDIPENEAERLATLYQLQILDTEREERFDRLTRIACKLFGVPIAVISFLEAERQWMKSTQGFDIREAVRKTSFCGHVILSDEIMIVEDATKDIRFYDNPFVVGKPNFRFYLGCPLKIKTYNVGVICLIDDKPRSIKDVDQNIVYDLADMVEMELESIHLAITDELTGLSNRRGFLKLADYLFQKYQRENKIFTLLFFDLDKFKQINDQFGHAEGDRVLKVFANGLLMNFQCHDVIARLGGDEFCVLCSGYNPSDVTGIIQHLRDSLKPVETKGYTIEFSVGSIQYNQEEHKTLEGMLTLADEKMYDEKKSK</sequence>
<accession>A0ABW8D8R5</accession>
<keyword evidence="2" id="KW-0548">Nucleotidyltransferase</keyword>
<dbReference type="Proteomes" id="UP001615550">
    <property type="component" value="Unassembled WGS sequence"/>
</dbReference>
<evidence type="ECO:0000313" key="2">
    <source>
        <dbReference type="EMBL" id="MFJ1269097.1"/>
    </source>
</evidence>
<dbReference type="InterPro" id="IPR029016">
    <property type="entry name" value="GAF-like_dom_sf"/>
</dbReference>
<dbReference type="Gene3D" id="3.30.450.40">
    <property type="match status" value="1"/>
</dbReference>
<name>A0ABW8D8R5_9GAMM</name>
<dbReference type="InterPro" id="IPR029787">
    <property type="entry name" value="Nucleotide_cyclase"/>
</dbReference>
<dbReference type="RefSeq" id="WP_400187923.1">
    <property type="nucleotide sequence ID" value="NZ_JBGORX010000004.1"/>
</dbReference>
<dbReference type="Pfam" id="PF01590">
    <property type="entry name" value="GAF"/>
    <property type="match status" value="1"/>
</dbReference>
<evidence type="ECO:0000313" key="3">
    <source>
        <dbReference type="Proteomes" id="UP001615550"/>
    </source>
</evidence>
<dbReference type="InterPro" id="IPR000160">
    <property type="entry name" value="GGDEF_dom"/>
</dbReference>
<reference evidence="2 3" key="1">
    <citation type="submission" date="2024-08" db="EMBL/GenBank/DDBJ databases">
        <title>Draft Genome Sequence of Legionella lytica strain DSB2004, Isolated From a Fire Sprinkler System.</title>
        <authorList>
            <person name="Everhart A.D."/>
            <person name="Kidane D.T."/>
            <person name="Farone A.L."/>
            <person name="Farone M.B."/>
        </authorList>
    </citation>
    <scope>NUCLEOTIDE SEQUENCE [LARGE SCALE GENOMIC DNA]</scope>
    <source>
        <strain evidence="2 3">DSB2004</strain>
    </source>
</reference>
<protein>
    <submittedName>
        <fullName evidence="2">Diguanylate cyclase</fullName>
        <ecNumber evidence="2">2.7.7.65</ecNumber>
    </submittedName>
</protein>
<feature type="domain" description="GGDEF" evidence="1">
    <location>
        <begin position="194"/>
        <end position="315"/>
    </location>
</feature>
<dbReference type="SMART" id="SM00267">
    <property type="entry name" value="GGDEF"/>
    <property type="match status" value="1"/>
</dbReference>
<dbReference type="EMBL" id="JBGORX010000004">
    <property type="protein sequence ID" value="MFJ1269097.1"/>
    <property type="molecule type" value="Genomic_DNA"/>
</dbReference>
<dbReference type="SMART" id="SM00065">
    <property type="entry name" value="GAF"/>
    <property type="match status" value="1"/>
</dbReference>
<dbReference type="PROSITE" id="PS50887">
    <property type="entry name" value="GGDEF"/>
    <property type="match status" value="1"/>
</dbReference>
<dbReference type="SUPFAM" id="SSF55781">
    <property type="entry name" value="GAF domain-like"/>
    <property type="match status" value="1"/>
</dbReference>
<proteinExistence type="predicted"/>
<dbReference type="EC" id="2.7.7.65" evidence="2"/>
<dbReference type="InterPro" id="IPR043128">
    <property type="entry name" value="Rev_trsase/Diguanyl_cyclase"/>
</dbReference>
<dbReference type="PANTHER" id="PTHR43102:SF2">
    <property type="entry name" value="GAF DOMAIN-CONTAINING PROTEIN"/>
    <property type="match status" value="1"/>
</dbReference>
<keyword evidence="2" id="KW-0808">Transferase</keyword>
<dbReference type="InterPro" id="IPR003018">
    <property type="entry name" value="GAF"/>
</dbReference>
<dbReference type="PANTHER" id="PTHR43102">
    <property type="entry name" value="SLR1143 PROTEIN"/>
    <property type="match status" value="1"/>
</dbReference>
<dbReference type="NCBIfam" id="TIGR00254">
    <property type="entry name" value="GGDEF"/>
    <property type="match status" value="1"/>
</dbReference>
<dbReference type="SUPFAM" id="SSF55073">
    <property type="entry name" value="Nucleotide cyclase"/>
    <property type="match status" value="1"/>
</dbReference>
<organism evidence="2 3">
    <name type="scientific">Legionella lytica</name>
    <dbReference type="NCBI Taxonomy" id="96232"/>
    <lineage>
        <taxon>Bacteria</taxon>
        <taxon>Pseudomonadati</taxon>
        <taxon>Pseudomonadota</taxon>
        <taxon>Gammaproteobacteria</taxon>
        <taxon>Legionellales</taxon>
        <taxon>Legionellaceae</taxon>
        <taxon>Legionella</taxon>
    </lineage>
</organism>
<gene>
    <name evidence="2" type="ORF">ACD661_11050</name>
</gene>
<dbReference type="Gene3D" id="3.30.70.270">
    <property type="match status" value="1"/>
</dbReference>
<dbReference type="CDD" id="cd01949">
    <property type="entry name" value="GGDEF"/>
    <property type="match status" value="1"/>
</dbReference>
<dbReference type="Pfam" id="PF00990">
    <property type="entry name" value="GGDEF"/>
    <property type="match status" value="1"/>
</dbReference>
<comment type="caution">
    <text evidence="2">The sequence shown here is derived from an EMBL/GenBank/DDBJ whole genome shotgun (WGS) entry which is preliminary data.</text>
</comment>
<keyword evidence="3" id="KW-1185">Reference proteome</keyword>
<dbReference type="GO" id="GO:0052621">
    <property type="term" value="F:diguanylate cyclase activity"/>
    <property type="evidence" value="ECO:0007669"/>
    <property type="project" value="UniProtKB-EC"/>
</dbReference>